<feature type="transmembrane region" description="Helical" evidence="1">
    <location>
        <begin position="121"/>
        <end position="146"/>
    </location>
</feature>
<keyword evidence="1" id="KW-1133">Transmembrane helix</keyword>
<dbReference type="InterPro" id="IPR037185">
    <property type="entry name" value="EmrE-like"/>
</dbReference>
<proteinExistence type="predicted"/>
<feature type="transmembrane region" description="Helical" evidence="1">
    <location>
        <begin position="195"/>
        <end position="212"/>
    </location>
</feature>
<feature type="transmembrane region" description="Helical" evidence="1">
    <location>
        <begin position="167"/>
        <end position="189"/>
    </location>
</feature>
<dbReference type="SUPFAM" id="SSF103481">
    <property type="entry name" value="Multidrug resistance efflux transporter EmrE"/>
    <property type="match status" value="1"/>
</dbReference>
<sequence length="247" mass="26906">MATQIAASGHDFWQSGTGAFWSGQHGMPSDMPDISAIPPIAADGLAIGARMRPTTAKTQSRREKVFKNCTWPFFHFARREKRSSFANPVMPAAIVGKVSSATTQVEGPLLEWRRAVRTERLMVSLFIFGSLIVAASCANAASQLLLKKSVSSKYKNSYKILTLNTNIDLSLLFVAALCFAVSISIYMYLLRHHDVSIVFSSMALTQVLVYALSRLVLREKASSYRRALGTAAIAIGLGLMVASDISP</sequence>
<evidence type="ECO:0000313" key="2">
    <source>
        <dbReference type="EMBL" id="OCX16388.1"/>
    </source>
</evidence>
<dbReference type="EMBL" id="MDEO01000033">
    <property type="protein sequence ID" value="OCX16388.1"/>
    <property type="molecule type" value="Genomic_DNA"/>
</dbReference>
<dbReference type="Proteomes" id="UP000094412">
    <property type="component" value="Unassembled WGS sequence"/>
</dbReference>
<dbReference type="AlphaFoldDB" id="A0A1C2DNN6"/>
<protein>
    <submittedName>
        <fullName evidence="2">Uncharacterized protein</fullName>
    </submittedName>
</protein>
<accession>A0A1C2DNN6</accession>
<feature type="transmembrane region" description="Helical" evidence="1">
    <location>
        <begin position="224"/>
        <end position="242"/>
    </location>
</feature>
<organism evidence="2 3">
    <name type="scientific">Mesorhizobium hungaricum</name>
    <dbReference type="NCBI Taxonomy" id="1566387"/>
    <lineage>
        <taxon>Bacteria</taxon>
        <taxon>Pseudomonadati</taxon>
        <taxon>Pseudomonadota</taxon>
        <taxon>Alphaproteobacteria</taxon>
        <taxon>Hyphomicrobiales</taxon>
        <taxon>Phyllobacteriaceae</taxon>
        <taxon>Mesorhizobium</taxon>
    </lineage>
</organism>
<keyword evidence="1" id="KW-0812">Transmembrane</keyword>
<name>A0A1C2DNN6_9HYPH</name>
<dbReference type="STRING" id="1566387.QV13_16315"/>
<gene>
    <name evidence="2" type="ORF">QV13_16315</name>
</gene>
<dbReference type="Gene3D" id="1.10.3730.20">
    <property type="match status" value="1"/>
</dbReference>
<keyword evidence="1" id="KW-0472">Membrane</keyword>
<keyword evidence="3" id="KW-1185">Reference proteome</keyword>
<evidence type="ECO:0000256" key="1">
    <source>
        <dbReference type="SAM" id="Phobius"/>
    </source>
</evidence>
<evidence type="ECO:0000313" key="3">
    <source>
        <dbReference type="Proteomes" id="UP000094412"/>
    </source>
</evidence>
<reference evidence="2 3" key="1">
    <citation type="submission" date="2016-08" db="EMBL/GenBank/DDBJ databases">
        <title>Whole genome sequence of Mesorhizobium sp. strain UASWS1009 isolated from industrial sewage.</title>
        <authorList>
            <person name="Crovadore J."/>
            <person name="Calmin G."/>
            <person name="Chablais R."/>
            <person name="Cochard B."/>
            <person name="Lefort F."/>
        </authorList>
    </citation>
    <scope>NUCLEOTIDE SEQUENCE [LARGE SCALE GENOMIC DNA]</scope>
    <source>
        <strain evidence="2 3">UASWS1009</strain>
    </source>
</reference>
<comment type="caution">
    <text evidence="2">The sequence shown here is derived from an EMBL/GenBank/DDBJ whole genome shotgun (WGS) entry which is preliminary data.</text>
</comment>